<name>A0AAV5VGX5_9BILA</name>
<keyword evidence="4" id="KW-1185">Reference proteome</keyword>
<dbReference type="Proteomes" id="UP001432322">
    <property type="component" value="Unassembled WGS sequence"/>
</dbReference>
<reference evidence="3" key="1">
    <citation type="submission" date="2023-10" db="EMBL/GenBank/DDBJ databases">
        <title>Genome assembly of Pristionchus species.</title>
        <authorList>
            <person name="Yoshida K."/>
            <person name="Sommer R.J."/>
        </authorList>
    </citation>
    <scope>NUCLEOTIDE SEQUENCE</scope>
    <source>
        <strain evidence="3">RS5133</strain>
    </source>
</reference>
<feature type="region of interest" description="Disordered" evidence="1">
    <location>
        <begin position="80"/>
        <end position="104"/>
    </location>
</feature>
<evidence type="ECO:0000313" key="3">
    <source>
        <dbReference type="EMBL" id="GMT17845.1"/>
    </source>
</evidence>
<protein>
    <submittedName>
        <fullName evidence="3">Uncharacterized protein</fullName>
    </submittedName>
</protein>
<feature type="transmembrane region" description="Helical" evidence="2">
    <location>
        <begin position="26"/>
        <end position="57"/>
    </location>
</feature>
<evidence type="ECO:0000256" key="2">
    <source>
        <dbReference type="SAM" id="Phobius"/>
    </source>
</evidence>
<evidence type="ECO:0000256" key="1">
    <source>
        <dbReference type="SAM" id="MobiDB-lite"/>
    </source>
</evidence>
<organism evidence="3 4">
    <name type="scientific">Pristionchus fissidentatus</name>
    <dbReference type="NCBI Taxonomy" id="1538716"/>
    <lineage>
        <taxon>Eukaryota</taxon>
        <taxon>Metazoa</taxon>
        <taxon>Ecdysozoa</taxon>
        <taxon>Nematoda</taxon>
        <taxon>Chromadorea</taxon>
        <taxon>Rhabditida</taxon>
        <taxon>Rhabditina</taxon>
        <taxon>Diplogasteromorpha</taxon>
        <taxon>Diplogasteroidea</taxon>
        <taxon>Neodiplogasteridae</taxon>
        <taxon>Pristionchus</taxon>
    </lineage>
</organism>
<keyword evidence="2" id="KW-0472">Membrane</keyword>
<keyword evidence="2" id="KW-1133">Transmembrane helix</keyword>
<evidence type="ECO:0000313" key="4">
    <source>
        <dbReference type="Proteomes" id="UP001432322"/>
    </source>
</evidence>
<proteinExistence type="predicted"/>
<comment type="caution">
    <text evidence="3">The sequence shown here is derived from an EMBL/GenBank/DDBJ whole genome shotgun (WGS) entry which is preliminary data.</text>
</comment>
<dbReference type="EMBL" id="BTSY01000003">
    <property type="protein sequence ID" value="GMT17845.1"/>
    <property type="molecule type" value="Genomic_DNA"/>
</dbReference>
<keyword evidence="2" id="KW-0812">Transmembrane</keyword>
<accession>A0AAV5VGX5</accession>
<gene>
    <name evidence="3" type="ORF">PFISCL1PPCAC_9142</name>
</gene>
<sequence length="104" mass="11064">MPLTIGGGGPTYEDALSPFHRCDDSYYYGVTVGVLSTIVAFLTAAVVLLIVLLFCLVCREDRVRGAVNIERGRAPIAEDLRRPGSDAVQGGTAPPLTSPCIPSW</sequence>
<dbReference type="AlphaFoldDB" id="A0AAV5VGX5"/>